<evidence type="ECO:0000256" key="1">
    <source>
        <dbReference type="SAM" id="MobiDB-lite"/>
    </source>
</evidence>
<feature type="region of interest" description="Disordered" evidence="1">
    <location>
        <begin position="1"/>
        <end position="63"/>
    </location>
</feature>
<evidence type="ECO:0000313" key="3">
    <source>
        <dbReference type="Proteomes" id="UP001497516"/>
    </source>
</evidence>
<dbReference type="EMBL" id="OZ034816">
    <property type="protein sequence ID" value="CAL1379630.1"/>
    <property type="molecule type" value="Genomic_DNA"/>
</dbReference>
<feature type="compositionally biased region" description="Basic and acidic residues" evidence="1">
    <location>
        <begin position="15"/>
        <end position="24"/>
    </location>
</feature>
<dbReference type="AlphaFoldDB" id="A0AAV2E253"/>
<protein>
    <submittedName>
        <fullName evidence="2">Uncharacterized protein</fullName>
    </submittedName>
</protein>
<evidence type="ECO:0000313" key="2">
    <source>
        <dbReference type="EMBL" id="CAL1379630.1"/>
    </source>
</evidence>
<sequence length="98" mass="11214">MGRPKKAGKTKPSKRSVEEQERSAPLETVEVVSRENETMPETQQAEREGEQHLNELENEEVQPPNDDIAFEEDVNLNQGAHYTGEVLQLKRRMAEVLE</sequence>
<keyword evidence="3" id="KW-1185">Reference proteome</keyword>
<gene>
    <name evidence="2" type="ORF">LTRI10_LOCUS21137</name>
</gene>
<dbReference type="Proteomes" id="UP001497516">
    <property type="component" value="Chromosome 3"/>
</dbReference>
<feature type="compositionally biased region" description="Basic and acidic residues" evidence="1">
    <location>
        <begin position="44"/>
        <end position="55"/>
    </location>
</feature>
<name>A0AAV2E253_9ROSI</name>
<feature type="compositionally biased region" description="Basic residues" evidence="1">
    <location>
        <begin position="1"/>
        <end position="14"/>
    </location>
</feature>
<organism evidence="2 3">
    <name type="scientific">Linum trigynum</name>
    <dbReference type="NCBI Taxonomy" id="586398"/>
    <lineage>
        <taxon>Eukaryota</taxon>
        <taxon>Viridiplantae</taxon>
        <taxon>Streptophyta</taxon>
        <taxon>Embryophyta</taxon>
        <taxon>Tracheophyta</taxon>
        <taxon>Spermatophyta</taxon>
        <taxon>Magnoliopsida</taxon>
        <taxon>eudicotyledons</taxon>
        <taxon>Gunneridae</taxon>
        <taxon>Pentapetalae</taxon>
        <taxon>rosids</taxon>
        <taxon>fabids</taxon>
        <taxon>Malpighiales</taxon>
        <taxon>Linaceae</taxon>
        <taxon>Linum</taxon>
    </lineage>
</organism>
<accession>A0AAV2E253</accession>
<reference evidence="2 3" key="1">
    <citation type="submission" date="2024-04" db="EMBL/GenBank/DDBJ databases">
        <authorList>
            <person name="Fracassetti M."/>
        </authorList>
    </citation>
    <scope>NUCLEOTIDE SEQUENCE [LARGE SCALE GENOMIC DNA]</scope>
</reference>
<proteinExistence type="predicted"/>